<comment type="caution">
    <text evidence="1">The sequence shown here is derived from an EMBL/GenBank/DDBJ whole genome shotgun (WGS) entry which is preliminary data.</text>
</comment>
<protein>
    <submittedName>
        <fullName evidence="1">Uncharacterized protein</fullName>
    </submittedName>
</protein>
<proteinExistence type="predicted"/>
<keyword evidence="2" id="KW-1185">Reference proteome</keyword>
<gene>
    <name evidence="1" type="ORF">AWC17_03260</name>
</gene>
<dbReference type="EMBL" id="LQPH01000109">
    <property type="protein sequence ID" value="ORW24572.1"/>
    <property type="molecule type" value="Genomic_DNA"/>
</dbReference>
<reference evidence="1 2" key="1">
    <citation type="submission" date="2016-01" db="EMBL/GenBank/DDBJ databases">
        <title>The new phylogeny of the genus Mycobacterium.</title>
        <authorList>
            <person name="Tarcisio F."/>
            <person name="Conor M."/>
            <person name="Antonella G."/>
            <person name="Elisabetta G."/>
            <person name="Giulia F.S."/>
            <person name="Sara T."/>
            <person name="Anna F."/>
            <person name="Clotilde B."/>
            <person name="Roberto B."/>
            <person name="Veronica D.S."/>
            <person name="Fabio R."/>
            <person name="Monica P."/>
            <person name="Olivier J."/>
            <person name="Enrico T."/>
            <person name="Nicola S."/>
        </authorList>
    </citation>
    <scope>NUCLEOTIDE SEQUENCE [LARGE SCALE GENOMIC DNA]</scope>
    <source>
        <strain evidence="1 2">DSM 44803</strain>
    </source>
</reference>
<accession>A0A1X1ZMN4</accession>
<dbReference type="RefSeq" id="WP_085164746.1">
    <property type="nucleotide sequence ID" value="NZ_LQPH01000109.1"/>
</dbReference>
<dbReference type="AlphaFoldDB" id="A0A1X1ZMN4"/>
<evidence type="ECO:0000313" key="1">
    <source>
        <dbReference type="EMBL" id="ORW24572.1"/>
    </source>
</evidence>
<dbReference type="Proteomes" id="UP000193781">
    <property type="component" value="Unassembled WGS sequence"/>
</dbReference>
<organism evidence="1 2">
    <name type="scientific">Mycobacterium nebraskense</name>
    <dbReference type="NCBI Taxonomy" id="244292"/>
    <lineage>
        <taxon>Bacteria</taxon>
        <taxon>Bacillati</taxon>
        <taxon>Actinomycetota</taxon>
        <taxon>Actinomycetes</taxon>
        <taxon>Mycobacteriales</taxon>
        <taxon>Mycobacteriaceae</taxon>
        <taxon>Mycobacterium</taxon>
    </lineage>
</organism>
<evidence type="ECO:0000313" key="2">
    <source>
        <dbReference type="Proteomes" id="UP000193781"/>
    </source>
</evidence>
<name>A0A1X1ZMN4_9MYCO</name>
<sequence length="260" mass="28032">MPTADDPTPVGKTLRTAATELAAALLARGYDAYAHCSEGAVEIRAVHITGWRYPDGHWEFHDQPAHITADLHTPGELSWWFADHHRELAVPCYGSAPATAEWLSYELPAPERPTIRLEHHPDAIDAESGPIPPDWFGAWNHSGSGAAPRSPDHITLHAEETSCPALAITASASDSRPQGSPAFILIHTPTGLPLAAACARGPLRELAARFAWFDDHAVDPDYLADAANADIAGGIIAILDQWRTEHAWAHGQRLLLSATS</sequence>
<dbReference type="OrthoDB" id="9983625at2"/>